<proteinExistence type="predicted"/>
<evidence type="ECO:0000256" key="1">
    <source>
        <dbReference type="SAM" id="Phobius"/>
    </source>
</evidence>
<keyword evidence="1" id="KW-0472">Membrane</keyword>
<dbReference type="AlphaFoldDB" id="A0AAD4LK24"/>
<name>A0AAD4LK24_9AGAM</name>
<evidence type="ECO:0000313" key="3">
    <source>
        <dbReference type="EMBL" id="KAH8993950.1"/>
    </source>
</evidence>
<keyword evidence="4" id="KW-1185">Reference proteome</keyword>
<evidence type="ECO:0000259" key="2">
    <source>
        <dbReference type="Pfam" id="PF20152"/>
    </source>
</evidence>
<keyword evidence="1" id="KW-0812">Transmembrane</keyword>
<feature type="transmembrane region" description="Helical" evidence="1">
    <location>
        <begin position="125"/>
        <end position="147"/>
    </location>
</feature>
<protein>
    <recommendedName>
        <fullName evidence="2">DUF6534 domain-containing protein</fullName>
    </recommendedName>
</protein>
<feature type="transmembrane region" description="Helical" evidence="1">
    <location>
        <begin position="99"/>
        <end position="116"/>
    </location>
</feature>
<reference evidence="3" key="1">
    <citation type="submission" date="2022-01" db="EMBL/GenBank/DDBJ databases">
        <title>Comparative genomics reveals a dynamic genome evolution in the ectomycorrhizal milk-cap (Lactarius) mushrooms.</title>
        <authorList>
            <consortium name="DOE Joint Genome Institute"/>
            <person name="Lebreton A."/>
            <person name="Tang N."/>
            <person name="Kuo A."/>
            <person name="LaButti K."/>
            <person name="Drula E."/>
            <person name="Barry K."/>
            <person name="Clum A."/>
            <person name="Lipzen A."/>
            <person name="Mousain D."/>
            <person name="Ng V."/>
            <person name="Wang R."/>
            <person name="Wang X."/>
            <person name="Dai Y."/>
            <person name="Henrissat B."/>
            <person name="Grigoriev I.V."/>
            <person name="Guerin-Laguette A."/>
            <person name="Yu F."/>
            <person name="Martin F.M."/>
        </authorList>
    </citation>
    <scope>NUCLEOTIDE SEQUENCE</scope>
    <source>
        <strain evidence="3">QP</strain>
    </source>
</reference>
<gene>
    <name evidence="3" type="ORF">EDB92DRAFT_1944231</name>
</gene>
<dbReference type="InterPro" id="IPR045339">
    <property type="entry name" value="DUF6534"/>
</dbReference>
<dbReference type="EMBL" id="JAKELL010000016">
    <property type="protein sequence ID" value="KAH8993950.1"/>
    <property type="molecule type" value="Genomic_DNA"/>
</dbReference>
<sequence length="529" mass="58888">MDEYSESRTPSPDVIKRAAPLLLGPLFNWALYGVLCVQIYVYGYNFPGDGRPVKCLIYFVFVLETALTALTGADIYYWFVDGFGDAERLAHSHFSPVDSPIMTAVISLVVQGYFCFRIWTLKRSLWLCCAITAAAVTQSTAEMWAGIKSLTIKGYLVTKTALFLWSIPNALADILIAVAMTLLLRRASNSFSSFVLIRIVRTTIETNALTASLAITILVLYAIFPNELYYMYSNTLLVSLNNRIYFREHQSSGRGNSADLPVSKRVRATAVTSTTFAVAKPPPQAPKEGTFPLYTITQRPVDLDISKCDATGTDLSLVYTLQALDLPVLPVLLCSLRPLPAFDSTTLYAVIAVLVFSNSWRLALAAKRDNATHRKDNGRGAREMGPGHRQYLEDVIDFDFPIPQLSKFIDRSEKLKLDFRPSSFVIDLDEGRSSLRLRIQYDGITGLLSQICNMLSNVDRLVISAHDDYVVDDEDIEWLEILRLFTTVKALGARNYASLCVALELETLFGPGEETAGVLPALELLYLEN</sequence>
<comment type="caution">
    <text evidence="3">The sequence shown here is derived from an EMBL/GenBank/DDBJ whole genome shotgun (WGS) entry which is preliminary data.</text>
</comment>
<feature type="transmembrane region" description="Helical" evidence="1">
    <location>
        <begin position="26"/>
        <end position="44"/>
    </location>
</feature>
<dbReference type="Proteomes" id="UP001201163">
    <property type="component" value="Unassembled WGS sequence"/>
</dbReference>
<feature type="transmembrane region" description="Helical" evidence="1">
    <location>
        <begin position="204"/>
        <end position="224"/>
    </location>
</feature>
<dbReference type="Pfam" id="PF20152">
    <property type="entry name" value="DUF6534"/>
    <property type="match status" value="1"/>
</dbReference>
<organism evidence="3 4">
    <name type="scientific">Lactarius akahatsu</name>
    <dbReference type="NCBI Taxonomy" id="416441"/>
    <lineage>
        <taxon>Eukaryota</taxon>
        <taxon>Fungi</taxon>
        <taxon>Dikarya</taxon>
        <taxon>Basidiomycota</taxon>
        <taxon>Agaricomycotina</taxon>
        <taxon>Agaricomycetes</taxon>
        <taxon>Russulales</taxon>
        <taxon>Russulaceae</taxon>
        <taxon>Lactarius</taxon>
    </lineage>
</organism>
<dbReference type="PANTHER" id="PTHR40465:SF1">
    <property type="entry name" value="DUF6534 DOMAIN-CONTAINING PROTEIN"/>
    <property type="match status" value="1"/>
</dbReference>
<dbReference type="PANTHER" id="PTHR40465">
    <property type="entry name" value="CHROMOSOME 1, WHOLE GENOME SHOTGUN SEQUENCE"/>
    <property type="match status" value="1"/>
</dbReference>
<keyword evidence="1" id="KW-1133">Transmembrane helix</keyword>
<feature type="transmembrane region" description="Helical" evidence="1">
    <location>
        <begin position="162"/>
        <end position="184"/>
    </location>
</feature>
<evidence type="ECO:0000313" key="4">
    <source>
        <dbReference type="Proteomes" id="UP001201163"/>
    </source>
</evidence>
<feature type="transmembrane region" description="Helical" evidence="1">
    <location>
        <begin position="56"/>
        <end position="79"/>
    </location>
</feature>
<feature type="domain" description="DUF6534" evidence="2">
    <location>
        <begin position="170"/>
        <end position="243"/>
    </location>
</feature>
<accession>A0AAD4LK24</accession>